<reference evidence="3" key="1">
    <citation type="journal article" date="2011" name="Science">
        <title>The plant cell wall-decomposing machinery underlies the functional diversity of forest fungi.</title>
        <authorList>
            <person name="Eastwood D.C."/>
            <person name="Floudas D."/>
            <person name="Binder M."/>
            <person name="Majcherczyk A."/>
            <person name="Schneider P."/>
            <person name="Aerts A."/>
            <person name="Asiegbu F.O."/>
            <person name="Baker S.E."/>
            <person name="Barry K."/>
            <person name="Bendiksby M."/>
            <person name="Blumentritt M."/>
            <person name="Coutinho P.M."/>
            <person name="Cullen D."/>
            <person name="de Vries R.P."/>
            <person name="Gathman A."/>
            <person name="Goodell B."/>
            <person name="Henrissat B."/>
            <person name="Ihrmark K."/>
            <person name="Kauserud H."/>
            <person name="Kohler A."/>
            <person name="LaButti K."/>
            <person name="Lapidus A."/>
            <person name="Lavin J.L."/>
            <person name="Lee Y.-H."/>
            <person name="Lindquist E."/>
            <person name="Lilly W."/>
            <person name="Lucas S."/>
            <person name="Morin E."/>
            <person name="Murat C."/>
            <person name="Oguiza J.A."/>
            <person name="Park J."/>
            <person name="Pisabarro A.G."/>
            <person name="Riley R."/>
            <person name="Rosling A."/>
            <person name="Salamov A."/>
            <person name="Schmidt O."/>
            <person name="Schmutz J."/>
            <person name="Skrede I."/>
            <person name="Stenlid J."/>
            <person name="Wiebenga A."/>
            <person name="Xie X."/>
            <person name="Kuees U."/>
            <person name="Hibbett D.S."/>
            <person name="Hoffmeister D."/>
            <person name="Hoegberg N."/>
            <person name="Martin F."/>
            <person name="Grigoriev I.V."/>
            <person name="Watkinson S.C."/>
        </authorList>
    </citation>
    <scope>NUCLEOTIDE SEQUENCE [LARGE SCALE GENOMIC DNA]</scope>
    <source>
        <strain evidence="3">strain S7.3</strain>
    </source>
</reference>
<evidence type="ECO:0000256" key="1">
    <source>
        <dbReference type="SAM" id="MobiDB-lite"/>
    </source>
</evidence>
<feature type="compositionally biased region" description="Polar residues" evidence="1">
    <location>
        <begin position="1"/>
        <end position="12"/>
    </location>
</feature>
<gene>
    <name evidence="2" type="ORF">SERLA73DRAFT_157355</name>
</gene>
<evidence type="ECO:0000313" key="3">
    <source>
        <dbReference type="Proteomes" id="UP000008063"/>
    </source>
</evidence>
<feature type="compositionally biased region" description="Basic and acidic residues" evidence="1">
    <location>
        <begin position="15"/>
        <end position="29"/>
    </location>
</feature>
<dbReference type="HOGENOM" id="CLU_1826480_0_0_1"/>
<accession>F8QIM7</accession>
<feature type="compositionally biased region" description="Basic and acidic residues" evidence="1">
    <location>
        <begin position="40"/>
        <end position="52"/>
    </location>
</feature>
<dbReference type="Proteomes" id="UP000008063">
    <property type="component" value="Unassembled WGS sequence"/>
</dbReference>
<proteinExistence type="predicted"/>
<name>F8QIM7_SERL3</name>
<dbReference type="InParanoid" id="F8QIM7"/>
<evidence type="ECO:0000313" key="2">
    <source>
        <dbReference type="EMBL" id="EGN91829.1"/>
    </source>
</evidence>
<dbReference type="AlphaFoldDB" id="F8QIM7"/>
<keyword evidence="3" id="KW-1185">Reference proteome</keyword>
<sequence>MNMSNSNMQYIPQTPERERGEHRDRDRIQRHQQMTSPSVQREHLLDQRDLRNRNIAQPNFGGPVDDNNMPQPLAGPAHPQLQPPFQMQQGNQLLATHGEHTVEKREGGITSQVSLIETVADDVMGPSLHDQLHCVRELSPK</sequence>
<dbReference type="EMBL" id="GL945529">
    <property type="protein sequence ID" value="EGN91829.1"/>
    <property type="molecule type" value="Genomic_DNA"/>
</dbReference>
<organism evidence="3">
    <name type="scientific">Serpula lacrymans var. lacrymans (strain S7.3)</name>
    <name type="common">Dry rot fungus</name>
    <dbReference type="NCBI Taxonomy" id="936435"/>
    <lineage>
        <taxon>Eukaryota</taxon>
        <taxon>Fungi</taxon>
        <taxon>Dikarya</taxon>
        <taxon>Basidiomycota</taxon>
        <taxon>Agaricomycotina</taxon>
        <taxon>Agaricomycetes</taxon>
        <taxon>Agaricomycetidae</taxon>
        <taxon>Boletales</taxon>
        <taxon>Coniophorineae</taxon>
        <taxon>Serpulaceae</taxon>
        <taxon>Serpula</taxon>
    </lineage>
</organism>
<feature type="region of interest" description="Disordered" evidence="1">
    <location>
        <begin position="1"/>
        <end position="84"/>
    </location>
</feature>
<protein>
    <submittedName>
        <fullName evidence="2">Uncharacterized protein</fullName>
    </submittedName>
</protein>